<name>A0A6N3HDP5_CLOBU</name>
<dbReference type="AlphaFoldDB" id="A0A6N3HDP5"/>
<organism evidence="1">
    <name type="scientific">Clostridium butyricum</name>
    <dbReference type="NCBI Taxonomy" id="1492"/>
    <lineage>
        <taxon>Bacteria</taxon>
        <taxon>Bacillati</taxon>
        <taxon>Bacillota</taxon>
        <taxon>Clostridia</taxon>
        <taxon>Eubacteriales</taxon>
        <taxon>Clostridiaceae</taxon>
        <taxon>Clostridium</taxon>
    </lineage>
</organism>
<reference evidence="1" key="1">
    <citation type="submission" date="2019-11" db="EMBL/GenBank/DDBJ databases">
        <authorList>
            <person name="Feng L."/>
        </authorList>
    </citation>
    <scope>NUCLEOTIDE SEQUENCE</scope>
    <source>
        <strain evidence="1">CButyricumLFYP62</strain>
    </source>
</reference>
<protein>
    <submittedName>
        <fullName evidence="1">Uncharacterized protein</fullName>
    </submittedName>
</protein>
<evidence type="ECO:0000313" key="1">
    <source>
        <dbReference type="EMBL" id="VYU74481.1"/>
    </source>
</evidence>
<sequence>MNFNEWLKNEESIISRDYFEALLDTLPPYGKRKVKSYYIEKYRYYIKTHPQEKYEQIELNINERAYPLIK</sequence>
<accession>A0A6N3HDP5</accession>
<gene>
    <name evidence="1" type="ORF">CBLFYP62_03726</name>
</gene>
<dbReference type="RefSeq" id="WP_002580405.1">
    <property type="nucleotide sequence ID" value="NZ_CACRTU010000048.1"/>
</dbReference>
<proteinExistence type="predicted"/>
<dbReference type="EMBL" id="CACRTU010000048">
    <property type="protein sequence ID" value="VYU74481.1"/>
    <property type="molecule type" value="Genomic_DNA"/>
</dbReference>